<dbReference type="Gene3D" id="2.60.40.60">
    <property type="entry name" value="Cadherins"/>
    <property type="match status" value="4"/>
</dbReference>
<evidence type="ECO:0000259" key="9">
    <source>
        <dbReference type="PROSITE" id="PS50268"/>
    </source>
</evidence>
<evidence type="ECO:0000313" key="10">
    <source>
        <dbReference type="EMBL" id="KAA0186230.1"/>
    </source>
</evidence>
<dbReference type="SMART" id="SM00112">
    <property type="entry name" value="CA"/>
    <property type="match status" value="3"/>
</dbReference>
<dbReference type="SUPFAM" id="SSF49313">
    <property type="entry name" value="Cadherin-like"/>
    <property type="match status" value="3"/>
</dbReference>
<keyword evidence="7" id="KW-0325">Glycoprotein</keyword>
<dbReference type="OrthoDB" id="6252479at2759"/>
<dbReference type="PRINTS" id="PR00205">
    <property type="entry name" value="CADHERIN"/>
</dbReference>
<gene>
    <name evidence="10" type="ORF">FBUS_04427</name>
</gene>
<comment type="caution">
    <text evidence="10">The sequence shown here is derived from an EMBL/GenBank/DDBJ whole genome shotgun (WGS) entry which is preliminary data.</text>
</comment>
<dbReference type="InterPro" id="IPR020894">
    <property type="entry name" value="Cadherin_CS"/>
</dbReference>
<sequence>MRSVLSYLVCFIYYGKQMVLVGAIFFGIVLCSLINSASFTLANSARQFSDSMRPTSALLAKAMPVTFTVDENTPNLTIIGRLADSIQPKPSPDLRYTIPQNPFFGILPESSVRVIGPLDRDENRQLCTEPSYPQQCVWTSFAVTGNGQYIGLRIVVNDVNDNVPAWAEPTITIHVTEEMHATFTAELPVAKDPDLDKNGIQGYKLQTELEDAERFELIVKSSTVKSGIRYPVDVVETTSSRFKLFLQVLKPLDREIQPRHNLTLLAFDGSEPYHTGRLNIIVEVVDENDHSPQFTSSAYTAIVSEDAGVGSVIPLRESTFDTVRQSDASGVSAVYFDRGSQLMATDRDVGPNGQIKYEFAASTDPQVMDLFTLDQDNGQIRVAKPLSYDIRPRGWKFQVLAKDGGRPARSSSATVLIQLKDANTHGPDIKTRLHEPKRFAQIIARRGGPPTTTGQIVNVIYIPENAAPVSEPLAVFTVGDKDTGAGGEFDCELTDSEMSTSANTNGLVDFRLNFTAKLPNWNVYSLYVIRPIDRELAPMRELIVTCTDHGQPPRSSYEKLNVILVDENDNAPRFSQKNYQFHVSSGAICNNRVAMKLFIIMF</sequence>
<dbReference type="InterPro" id="IPR002126">
    <property type="entry name" value="Cadherin-like_dom"/>
</dbReference>
<comment type="subcellular location">
    <subcellularLocation>
        <location evidence="1">Membrane</location>
        <topology evidence="1">Single-pass membrane protein</topology>
    </subcellularLocation>
</comment>
<feature type="domain" description="Cadherin" evidence="9">
    <location>
        <begin position="295"/>
        <end position="429"/>
    </location>
</feature>
<feature type="domain" description="Cadherin" evidence="9">
    <location>
        <begin position="61"/>
        <end position="166"/>
    </location>
</feature>
<keyword evidence="4 8" id="KW-0106">Calcium</keyword>
<dbReference type="GO" id="GO:0005509">
    <property type="term" value="F:calcium ion binding"/>
    <property type="evidence" value="ECO:0007669"/>
    <property type="project" value="UniProtKB-UniRule"/>
</dbReference>
<evidence type="ECO:0000256" key="3">
    <source>
        <dbReference type="ARBA" id="ARBA00022737"/>
    </source>
</evidence>
<dbReference type="InterPro" id="IPR015919">
    <property type="entry name" value="Cadherin-like_sf"/>
</dbReference>
<dbReference type="InterPro" id="IPR050174">
    <property type="entry name" value="Protocadherin/Cadherin-CA"/>
</dbReference>
<dbReference type="PANTHER" id="PTHR24028">
    <property type="entry name" value="CADHERIN-87A"/>
    <property type="match status" value="1"/>
</dbReference>
<dbReference type="Pfam" id="PF00028">
    <property type="entry name" value="Cadherin"/>
    <property type="match status" value="1"/>
</dbReference>
<keyword evidence="3" id="KW-0677">Repeat</keyword>
<evidence type="ECO:0000256" key="5">
    <source>
        <dbReference type="ARBA" id="ARBA00022989"/>
    </source>
</evidence>
<dbReference type="PROSITE" id="PS00232">
    <property type="entry name" value="CADHERIN_1"/>
    <property type="match status" value="3"/>
</dbReference>
<name>A0A8E0VG77_9TREM</name>
<keyword evidence="2" id="KW-0812">Transmembrane</keyword>
<dbReference type="AlphaFoldDB" id="A0A8E0VG77"/>
<evidence type="ECO:0000256" key="6">
    <source>
        <dbReference type="ARBA" id="ARBA00023136"/>
    </source>
</evidence>
<dbReference type="CDD" id="cd11304">
    <property type="entry name" value="Cadherin_repeat"/>
    <property type="match status" value="3"/>
</dbReference>
<keyword evidence="11" id="KW-1185">Reference proteome</keyword>
<evidence type="ECO:0000256" key="7">
    <source>
        <dbReference type="ARBA" id="ARBA00023180"/>
    </source>
</evidence>
<proteinExistence type="predicted"/>
<dbReference type="Proteomes" id="UP000728185">
    <property type="component" value="Unassembled WGS sequence"/>
</dbReference>
<keyword evidence="6" id="KW-0472">Membrane</keyword>
<dbReference type="PANTHER" id="PTHR24028:SF146">
    <property type="entry name" value="CADHERIN 96CB, ISOFORM D-RELATED"/>
    <property type="match status" value="1"/>
</dbReference>
<evidence type="ECO:0000313" key="11">
    <source>
        <dbReference type="Proteomes" id="UP000728185"/>
    </source>
</evidence>
<protein>
    <submittedName>
        <fullName evidence="10">Protocadherin alpha-11</fullName>
    </submittedName>
</protein>
<dbReference type="EMBL" id="LUCM01009879">
    <property type="protein sequence ID" value="KAA0186230.1"/>
    <property type="molecule type" value="Genomic_DNA"/>
</dbReference>
<dbReference type="GO" id="GO:0005886">
    <property type="term" value="C:plasma membrane"/>
    <property type="evidence" value="ECO:0007669"/>
    <property type="project" value="InterPro"/>
</dbReference>
<feature type="domain" description="Cadherin" evidence="9">
    <location>
        <begin position="462"/>
        <end position="574"/>
    </location>
</feature>
<evidence type="ECO:0000256" key="8">
    <source>
        <dbReference type="PROSITE-ProRule" id="PRU00043"/>
    </source>
</evidence>
<feature type="domain" description="Cadherin" evidence="9">
    <location>
        <begin position="167"/>
        <end position="294"/>
    </location>
</feature>
<evidence type="ECO:0000256" key="1">
    <source>
        <dbReference type="ARBA" id="ARBA00004167"/>
    </source>
</evidence>
<dbReference type="PROSITE" id="PS50268">
    <property type="entry name" value="CADHERIN_2"/>
    <property type="match status" value="4"/>
</dbReference>
<accession>A0A8E0VG77</accession>
<reference evidence="10" key="1">
    <citation type="submission" date="2019-05" db="EMBL/GenBank/DDBJ databases">
        <title>Annotation for the trematode Fasciolopsis buski.</title>
        <authorList>
            <person name="Choi Y.-J."/>
        </authorList>
    </citation>
    <scope>NUCLEOTIDE SEQUENCE</scope>
    <source>
        <strain evidence="10">HT</strain>
        <tissue evidence="10">Whole worm</tissue>
    </source>
</reference>
<organism evidence="10 11">
    <name type="scientific">Fasciolopsis buskii</name>
    <dbReference type="NCBI Taxonomy" id="27845"/>
    <lineage>
        <taxon>Eukaryota</taxon>
        <taxon>Metazoa</taxon>
        <taxon>Spiralia</taxon>
        <taxon>Lophotrochozoa</taxon>
        <taxon>Platyhelminthes</taxon>
        <taxon>Trematoda</taxon>
        <taxon>Digenea</taxon>
        <taxon>Plagiorchiida</taxon>
        <taxon>Echinostomata</taxon>
        <taxon>Echinostomatoidea</taxon>
        <taxon>Fasciolidae</taxon>
        <taxon>Fasciolopsis</taxon>
    </lineage>
</organism>
<keyword evidence="5" id="KW-1133">Transmembrane helix</keyword>
<dbReference type="GO" id="GO:0007156">
    <property type="term" value="P:homophilic cell adhesion via plasma membrane adhesion molecules"/>
    <property type="evidence" value="ECO:0007669"/>
    <property type="project" value="InterPro"/>
</dbReference>
<evidence type="ECO:0000256" key="2">
    <source>
        <dbReference type="ARBA" id="ARBA00022692"/>
    </source>
</evidence>
<evidence type="ECO:0000256" key="4">
    <source>
        <dbReference type="ARBA" id="ARBA00022837"/>
    </source>
</evidence>